<accession>A0A453DUA4</accession>
<dbReference type="AlphaFoldDB" id="A0A453DUA4"/>
<name>A0A453DUA4_AEGTS</name>
<proteinExistence type="predicted"/>
<dbReference type="InterPro" id="IPR025486">
    <property type="entry name" value="DUF4378"/>
</dbReference>
<organism evidence="2 3">
    <name type="scientific">Aegilops tauschii subsp. strangulata</name>
    <name type="common">Goatgrass</name>
    <dbReference type="NCBI Taxonomy" id="200361"/>
    <lineage>
        <taxon>Eukaryota</taxon>
        <taxon>Viridiplantae</taxon>
        <taxon>Streptophyta</taxon>
        <taxon>Embryophyta</taxon>
        <taxon>Tracheophyta</taxon>
        <taxon>Spermatophyta</taxon>
        <taxon>Magnoliopsida</taxon>
        <taxon>Liliopsida</taxon>
        <taxon>Poales</taxon>
        <taxon>Poaceae</taxon>
        <taxon>BOP clade</taxon>
        <taxon>Pooideae</taxon>
        <taxon>Triticodae</taxon>
        <taxon>Triticeae</taxon>
        <taxon>Triticinae</taxon>
        <taxon>Aegilops</taxon>
    </lineage>
</organism>
<protein>
    <recommendedName>
        <fullName evidence="1">DUF4378 domain-containing protein</fullName>
    </recommendedName>
</protein>
<evidence type="ECO:0000259" key="1">
    <source>
        <dbReference type="Pfam" id="PF14309"/>
    </source>
</evidence>
<reference evidence="2" key="5">
    <citation type="journal article" date="2021" name="G3 (Bethesda)">
        <title>Aegilops tauschii genome assembly Aet v5.0 features greater sequence contiguity and improved annotation.</title>
        <authorList>
            <person name="Wang L."/>
            <person name="Zhu T."/>
            <person name="Rodriguez J.C."/>
            <person name="Deal K.R."/>
            <person name="Dubcovsky J."/>
            <person name="McGuire P.E."/>
            <person name="Lux T."/>
            <person name="Spannagl M."/>
            <person name="Mayer K.F.X."/>
            <person name="Baldrich P."/>
            <person name="Meyers B.C."/>
            <person name="Huo N."/>
            <person name="Gu Y.Q."/>
            <person name="Zhou H."/>
            <person name="Devos K.M."/>
            <person name="Bennetzen J.L."/>
            <person name="Unver T."/>
            <person name="Budak H."/>
            <person name="Gulick P.J."/>
            <person name="Galiba G."/>
            <person name="Kalapos B."/>
            <person name="Nelson D.R."/>
            <person name="Li P."/>
            <person name="You F.M."/>
            <person name="Luo M.C."/>
            <person name="Dvorak J."/>
        </authorList>
    </citation>
    <scope>NUCLEOTIDE SEQUENCE [LARGE SCALE GENOMIC DNA]</scope>
    <source>
        <strain evidence="2">cv. AL8/78</strain>
    </source>
</reference>
<evidence type="ECO:0000313" key="2">
    <source>
        <dbReference type="EnsemblPlants" id="AET3Gv20085400.1"/>
    </source>
</evidence>
<dbReference type="Proteomes" id="UP000015105">
    <property type="component" value="Chromosome 3D"/>
</dbReference>
<dbReference type="PANTHER" id="PTHR21726">
    <property type="entry name" value="PHOSPHATIDYLINOSITOL N-ACETYLGLUCOSAMINYLTRANSFERASE SUBUNIT P DOWN SYNDROME CRITICAL REGION PROTEIN 5 -RELATED"/>
    <property type="match status" value="1"/>
</dbReference>
<dbReference type="Gramene" id="AET3Gv20085400.1">
    <property type="protein sequence ID" value="AET3Gv20085400.1"/>
    <property type="gene ID" value="AET3Gv20085400"/>
</dbReference>
<evidence type="ECO:0000313" key="3">
    <source>
        <dbReference type="Proteomes" id="UP000015105"/>
    </source>
</evidence>
<keyword evidence="3" id="KW-1185">Reference proteome</keyword>
<reference evidence="3" key="1">
    <citation type="journal article" date="2014" name="Science">
        <title>Ancient hybridizations among the ancestral genomes of bread wheat.</title>
        <authorList>
            <consortium name="International Wheat Genome Sequencing Consortium,"/>
            <person name="Marcussen T."/>
            <person name="Sandve S.R."/>
            <person name="Heier L."/>
            <person name="Spannagl M."/>
            <person name="Pfeifer M."/>
            <person name="Jakobsen K.S."/>
            <person name="Wulff B.B."/>
            <person name="Steuernagel B."/>
            <person name="Mayer K.F."/>
            <person name="Olsen O.A."/>
        </authorList>
    </citation>
    <scope>NUCLEOTIDE SEQUENCE [LARGE SCALE GENOMIC DNA]</scope>
    <source>
        <strain evidence="3">cv. AL8/78</strain>
    </source>
</reference>
<dbReference type="Pfam" id="PF14309">
    <property type="entry name" value="DUF4378"/>
    <property type="match status" value="1"/>
</dbReference>
<reference evidence="3" key="2">
    <citation type="journal article" date="2017" name="Nat. Plants">
        <title>The Aegilops tauschii genome reveals multiple impacts of transposons.</title>
        <authorList>
            <person name="Zhao G."/>
            <person name="Zou C."/>
            <person name="Li K."/>
            <person name="Wang K."/>
            <person name="Li T."/>
            <person name="Gao L."/>
            <person name="Zhang X."/>
            <person name="Wang H."/>
            <person name="Yang Z."/>
            <person name="Liu X."/>
            <person name="Jiang W."/>
            <person name="Mao L."/>
            <person name="Kong X."/>
            <person name="Jiao Y."/>
            <person name="Jia J."/>
        </authorList>
    </citation>
    <scope>NUCLEOTIDE SEQUENCE [LARGE SCALE GENOMIC DNA]</scope>
    <source>
        <strain evidence="3">cv. AL8/78</strain>
    </source>
</reference>
<reference evidence="2" key="4">
    <citation type="submission" date="2019-03" db="UniProtKB">
        <authorList>
            <consortium name="EnsemblPlants"/>
        </authorList>
    </citation>
    <scope>IDENTIFICATION</scope>
</reference>
<dbReference type="EnsemblPlants" id="AET3Gv20085400.1">
    <property type="protein sequence ID" value="AET3Gv20085400.1"/>
    <property type="gene ID" value="AET3Gv20085400"/>
</dbReference>
<reference evidence="2" key="3">
    <citation type="journal article" date="2017" name="Nature">
        <title>Genome sequence of the progenitor of the wheat D genome Aegilops tauschii.</title>
        <authorList>
            <person name="Luo M.C."/>
            <person name="Gu Y.Q."/>
            <person name="Puiu D."/>
            <person name="Wang H."/>
            <person name="Twardziok S.O."/>
            <person name="Deal K.R."/>
            <person name="Huo N."/>
            <person name="Zhu T."/>
            <person name="Wang L."/>
            <person name="Wang Y."/>
            <person name="McGuire P.E."/>
            <person name="Liu S."/>
            <person name="Long H."/>
            <person name="Ramasamy R.K."/>
            <person name="Rodriguez J.C."/>
            <person name="Van S.L."/>
            <person name="Yuan L."/>
            <person name="Wang Z."/>
            <person name="Xia Z."/>
            <person name="Xiao L."/>
            <person name="Anderson O.D."/>
            <person name="Ouyang S."/>
            <person name="Liang Y."/>
            <person name="Zimin A.V."/>
            <person name="Pertea G."/>
            <person name="Qi P."/>
            <person name="Bennetzen J.L."/>
            <person name="Dai X."/>
            <person name="Dawson M.W."/>
            <person name="Muller H.G."/>
            <person name="Kugler K."/>
            <person name="Rivarola-Duarte L."/>
            <person name="Spannagl M."/>
            <person name="Mayer K.F.X."/>
            <person name="Lu F.H."/>
            <person name="Bevan M.W."/>
            <person name="Leroy P."/>
            <person name="Li P."/>
            <person name="You F.M."/>
            <person name="Sun Q."/>
            <person name="Liu Z."/>
            <person name="Lyons E."/>
            <person name="Wicker T."/>
            <person name="Salzberg S.L."/>
            <person name="Devos K.M."/>
            <person name="Dvorak J."/>
        </authorList>
    </citation>
    <scope>NUCLEOTIDE SEQUENCE [LARGE SCALE GENOMIC DNA]</scope>
    <source>
        <strain evidence="2">cv. AL8/78</strain>
    </source>
</reference>
<sequence>DGVEYDGNAWFLLLFAESTEFFISMENKMEDLFNLESDIVDLSMSIDTTKTDDHVSNAEIPCVQSSPEHDFEFLEGRLHSIGEAIANAELLLDSSLFCGTPSSLSLHSFIVEMLETVEAVFGVGTEGSFGFKEENNCQRTNFLFDCIVESLDSKFRDFGKCGYKALLRMPLTLSKDLLKREISEEIGNWSEISSDQAAEKELDQVAAARWDACRTEAFDISVAIEDDILEALVGEFALDQCCY</sequence>
<feature type="domain" description="DUF4378" evidence="1">
    <location>
        <begin position="107"/>
        <end position="235"/>
    </location>
</feature>
<dbReference type="PANTHER" id="PTHR21726:SF72">
    <property type="entry name" value="DUF4378 DOMAIN-CONTAINING PROTEIN"/>
    <property type="match status" value="1"/>
</dbReference>